<dbReference type="InterPro" id="IPR001245">
    <property type="entry name" value="Ser-Thr/Tyr_kinase_cat_dom"/>
</dbReference>
<dbReference type="GO" id="GO:0004672">
    <property type="term" value="F:protein kinase activity"/>
    <property type="evidence" value="ECO:0007669"/>
    <property type="project" value="InterPro"/>
</dbReference>
<feature type="domain" description="Protein kinase" evidence="1">
    <location>
        <begin position="1"/>
        <end position="87"/>
    </location>
</feature>
<dbReference type="InterPro" id="IPR000719">
    <property type="entry name" value="Prot_kinase_dom"/>
</dbReference>
<evidence type="ECO:0000259" key="1">
    <source>
        <dbReference type="PROSITE" id="PS50011"/>
    </source>
</evidence>
<organism evidence="2 3">
    <name type="scientific">Desmophyllum pertusum</name>
    <dbReference type="NCBI Taxonomy" id="174260"/>
    <lineage>
        <taxon>Eukaryota</taxon>
        <taxon>Metazoa</taxon>
        <taxon>Cnidaria</taxon>
        <taxon>Anthozoa</taxon>
        <taxon>Hexacorallia</taxon>
        <taxon>Scleractinia</taxon>
        <taxon>Caryophylliina</taxon>
        <taxon>Caryophylliidae</taxon>
        <taxon>Desmophyllum</taxon>
    </lineage>
</organism>
<dbReference type="EMBL" id="MU825399">
    <property type="protein sequence ID" value="KAJ7392930.1"/>
    <property type="molecule type" value="Genomic_DNA"/>
</dbReference>
<gene>
    <name evidence="2" type="ORF">OS493_008170</name>
</gene>
<protein>
    <recommendedName>
        <fullName evidence="1">Protein kinase domain-containing protein</fullName>
    </recommendedName>
</protein>
<dbReference type="SUPFAM" id="SSF56112">
    <property type="entry name" value="Protein kinase-like (PK-like)"/>
    <property type="match status" value="1"/>
</dbReference>
<reference evidence="2" key="1">
    <citation type="submission" date="2023-01" db="EMBL/GenBank/DDBJ databases">
        <title>Genome assembly of the deep-sea coral Lophelia pertusa.</title>
        <authorList>
            <person name="Herrera S."/>
            <person name="Cordes E."/>
        </authorList>
    </citation>
    <scope>NUCLEOTIDE SEQUENCE</scope>
    <source>
        <strain evidence="2">USNM1676648</strain>
        <tissue evidence="2">Polyp</tissue>
    </source>
</reference>
<dbReference type="Proteomes" id="UP001163046">
    <property type="component" value="Unassembled WGS sequence"/>
</dbReference>
<dbReference type="AlphaFoldDB" id="A0A9X0A4K7"/>
<sequence length="116" mass="13174">MAPEQLSGKPADQPGDAFSFGILVWECVTRKRPLKYVKSLRQLTKATVDPRVQKIPANWSQTFKILIGDCLKDAPNRPNFQQIYGWLSAIVTSQFACVRPTSFVIEQYNNLFPSKK</sequence>
<comment type="caution">
    <text evidence="2">The sequence shown here is derived from an EMBL/GenBank/DDBJ whole genome shotgun (WGS) entry which is preliminary data.</text>
</comment>
<keyword evidence="3" id="KW-1185">Reference proteome</keyword>
<accession>A0A9X0A4K7</accession>
<dbReference type="InterPro" id="IPR011009">
    <property type="entry name" value="Kinase-like_dom_sf"/>
</dbReference>
<dbReference type="GO" id="GO:0005524">
    <property type="term" value="F:ATP binding"/>
    <property type="evidence" value="ECO:0007669"/>
    <property type="project" value="InterPro"/>
</dbReference>
<name>A0A9X0A4K7_9CNID</name>
<dbReference type="Gene3D" id="1.10.510.10">
    <property type="entry name" value="Transferase(Phosphotransferase) domain 1"/>
    <property type="match status" value="1"/>
</dbReference>
<dbReference type="PROSITE" id="PS50011">
    <property type="entry name" value="PROTEIN_KINASE_DOM"/>
    <property type="match status" value="1"/>
</dbReference>
<dbReference type="OrthoDB" id="339325at2759"/>
<dbReference type="Pfam" id="PF07714">
    <property type="entry name" value="PK_Tyr_Ser-Thr"/>
    <property type="match status" value="1"/>
</dbReference>
<proteinExistence type="predicted"/>
<evidence type="ECO:0000313" key="2">
    <source>
        <dbReference type="EMBL" id="KAJ7392930.1"/>
    </source>
</evidence>
<evidence type="ECO:0000313" key="3">
    <source>
        <dbReference type="Proteomes" id="UP001163046"/>
    </source>
</evidence>